<proteinExistence type="predicted"/>
<organism evidence="6 7">
    <name type="scientific">Erysipelothrix inopinata</name>
    <dbReference type="NCBI Taxonomy" id="225084"/>
    <lineage>
        <taxon>Bacteria</taxon>
        <taxon>Bacillati</taxon>
        <taxon>Bacillota</taxon>
        <taxon>Erysipelotrichia</taxon>
        <taxon>Erysipelotrichales</taxon>
        <taxon>Erysipelotrichaceae</taxon>
        <taxon>Erysipelothrix</taxon>
    </lineage>
</organism>
<keyword evidence="7" id="KW-1185">Reference proteome</keyword>
<gene>
    <name evidence="6" type="ORF">H9L01_09280</name>
</gene>
<keyword evidence="3" id="KW-0378">Hydrolase</keyword>
<keyword evidence="4" id="KW-1133">Transmembrane helix</keyword>
<evidence type="ECO:0000259" key="5">
    <source>
        <dbReference type="PROSITE" id="PS50830"/>
    </source>
</evidence>
<sequence length="187" mass="21702">MNKITKQDQKKIERFFKKYVQNKFVLALLVFLLPFGVNYYNNTYLKSKNQAVVMTQTGKQTIRCVDGDTFAYGDEKVRLLALDTPESVKPNHPVEPYGKEASEYTCNLLKNANNLELKQDIGNERDKYGRILAWVYLDGELLQEKIIREGLGEIKYVNKKTVDYKILGQLEKAQEEAQGKKLNIWKE</sequence>
<dbReference type="RefSeq" id="WP_187533678.1">
    <property type="nucleotide sequence ID" value="NZ_CBCSHU010000010.1"/>
</dbReference>
<dbReference type="PROSITE" id="PS01284">
    <property type="entry name" value="TNASE_2"/>
    <property type="match status" value="1"/>
</dbReference>
<dbReference type="GO" id="GO:0004519">
    <property type="term" value="F:endonuclease activity"/>
    <property type="evidence" value="ECO:0007669"/>
    <property type="project" value="UniProtKB-KW"/>
</dbReference>
<dbReference type="PROSITE" id="PS50830">
    <property type="entry name" value="TNASE_3"/>
    <property type="match status" value="1"/>
</dbReference>
<evidence type="ECO:0000313" key="7">
    <source>
        <dbReference type="Proteomes" id="UP000515928"/>
    </source>
</evidence>
<reference evidence="6 7" key="1">
    <citation type="submission" date="2020-08" db="EMBL/GenBank/DDBJ databases">
        <title>Genome sequence of Erysipelothrix inopinata DSM 15511T.</title>
        <authorList>
            <person name="Hyun D.-W."/>
            <person name="Bae J.-W."/>
        </authorList>
    </citation>
    <scope>NUCLEOTIDE SEQUENCE [LARGE SCALE GENOMIC DNA]</scope>
    <source>
        <strain evidence="6 7">DSM 15511</strain>
    </source>
</reference>
<dbReference type="Proteomes" id="UP000515928">
    <property type="component" value="Chromosome"/>
</dbReference>
<dbReference type="Pfam" id="PF00565">
    <property type="entry name" value="SNase"/>
    <property type="match status" value="1"/>
</dbReference>
<evidence type="ECO:0000256" key="4">
    <source>
        <dbReference type="SAM" id="Phobius"/>
    </source>
</evidence>
<dbReference type="KEGG" id="eio:H9L01_09280"/>
<name>A0A7G9RY75_9FIRM</name>
<dbReference type="InterPro" id="IPR002071">
    <property type="entry name" value="Thermonucl_AS"/>
</dbReference>
<dbReference type="GO" id="GO:0016787">
    <property type="term" value="F:hydrolase activity"/>
    <property type="evidence" value="ECO:0007669"/>
    <property type="project" value="UniProtKB-KW"/>
</dbReference>
<feature type="domain" description="TNase-like" evidence="5">
    <location>
        <begin position="65"/>
        <end position="187"/>
    </location>
</feature>
<keyword evidence="1" id="KW-0540">Nuclease</keyword>
<protein>
    <submittedName>
        <fullName evidence="6">Thermonuclease family protein</fullName>
    </submittedName>
</protein>
<dbReference type="InterPro" id="IPR035437">
    <property type="entry name" value="SNase_OB-fold_sf"/>
</dbReference>
<dbReference type="InterPro" id="IPR016071">
    <property type="entry name" value="Staphylococal_nuclease_OB-fold"/>
</dbReference>
<dbReference type="EMBL" id="CP060715">
    <property type="protein sequence ID" value="QNN60550.1"/>
    <property type="molecule type" value="Genomic_DNA"/>
</dbReference>
<dbReference type="AlphaFoldDB" id="A0A7G9RY75"/>
<keyword evidence="2" id="KW-0255">Endonuclease</keyword>
<dbReference type="GO" id="GO:0003676">
    <property type="term" value="F:nucleic acid binding"/>
    <property type="evidence" value="ECO:0007669"/>
    <property type="project" value="InterPro"/>
</dbReference>
<feature type="transmembrane region" description="Helical" evidence="4">
    <location>
        <begin position="20"/>
        <end position="40"/>
    </location>
</feature>
<dbReference type="SMART" id="SM00318">
    <property type="entry name" value="SNc"/>
    <property type="match status" value="1"/>
</dbReference>
<dbReference type="PANTHER" id="PTHR12302">
    <property type="entry name" value="EBNA2 BINDING PROTEIN P100"/>
    <property type="match status" value="1"/>
</dbReference>
<evidence type="ECO:0000313" key="6">
    <source>
        <dbReference type="EMBL" id="QNN60550.1"/>
    </source>
</evidence>
<keyword evidence="4" id="KW-0472">Membrane</keyword>
<accession>A0A7G9RY75</accession>
<dbReference type="Gene3D" id="2.40.50.90">
    <property type="match status" value="1"/>
</dbReference>
<evidence type="ECO:0000256" key="2">
    <source>
        <dbReference type="ARBA" id="ARBA00022759"/>
    </source>
</evidence>
<dbReference type="PANTHER" id="PTHR12302:SF3">
    <property type="entry name" value="SERINE_THREONINE-PROTEIN KINASE 31"/>
    <property type="match status" value="1"/>
</dbReference>
<dbReference type="SUPFAM" id="SSF50199">
    <property type="entry name" value="Staphylococcal nuclease"/>
    <property type="match status" value="1"/>
</dbReference>
<keyword evidence="4" id="KW-0812">Transmembrane</keyword>
<evidence type="ECO:0000256" key="1">
    <source>
        <dbReference type="ARBA" id="ARBA00022722"/>
    </source>
</evidence>
<evidence type="ECO:0000256" key="3">
    <source>
        <dbReference type="ARBA" id="ARBA00022801"/>
    </source>
</evidence>